<accession>A0A2U1N3Q1</accession>
<gene>
    <name evidence="1" type="ORF">CTI12_AA310340</name>
</gene>
<proteinExistence type="predicted"/>
<name>A0A2U1N3Q1_ARTAN</name>
<evidence type="ECO:0000313" key="1">
    <source>
        <dbReference type="EMBL" id="PWA68131.1"/>
    </source>
</evidence>
<dbReference type="EMBL" id="PKPP01003700">
    <property type="protein sequence ID" value="PWA68131.1"/>
    <property type="molecule type" value="Genomic_DNA"/>
</dbReference>
<protein>
    <submittedName>
        <fullName evidence="1">Trehalase</fullName>
    </submittedName>
</protein>
<comment type="caution">
    <text evidence="1">The sequence shown here is derived from an EMBL/GenBank/DDBJ whole genome shotgun (WGS) entry which is preliminary data.</text>
</comment>
<reference evidence="1 2" key="1">
    <citation type="journal article" date="2018" name="Mol. Plant">
        <title>The genome of Artemisia annua provides insight into the evolution of Asteraceae family and artemisinin biosynthesis.</title>
        <authorList>
            <person name="Shen Q."/>
            <person name="Zhang L."/>
            <person name="Liao Z."/>
            <person name="Wang S."/>
            <person name="Yan T."/>
            <person name="Shi P."/>
            <person name="Liu M."/>
            <person name="Fu X."/>
            <person name="Pan Q."/>
            <person name="Wang Y."/>
            <person name="Lv Z."/>
            <person name="Lu X."/>
            <person name="Zhang F."/>
            <person name="Jiang W."/>
            <person name="Ma Y."/>
            <person name="Chen M."/>
            <person name="Hao X."/>
            <person name="Li L."/>
            <person name="Tang Y."/>
            <person name="Lv G."/>
            <person name="Zhou Y."/>
            <person name="Sun X."/>
            <person name="Brodelius P.E."/>
            <person name="Rose J.K.C."/>
            <person name="Tang K."/>
        </authorList>
    </citation>
    <scope>NUCLEOTIDE SEQUENCE [LARGE SCALE GENOMIC DNA]</scope>
    <source>
        <strain evidence="2">cv. Huhao1</strain>
        <tissue evidence="1">Leaf</tissue>
    </source>
</reference>
<organism evidence="1 2">
    <name type="scientific">Artemisia annua</name>
    <name type="common">Sweet wormwood</name>
    <dbReference type="NCBI Taxonomy" id="35608"/>
    <lineage>
        <taxon>Eukaryota</taxon>
        <taxon>Viridiplantae</taxon>
        <taxon>Streptophyta</taxon>
        <taxon>Embryophyta</taxon>
        <taxon>Tracheophyta</taxon>
        <taxon>Spermatophyta</taxon>
        <taxon>Magnoliopsida</taxon>
        <taxon>eudicotyledons</taxon>
        <taxon>Gunneridae</taxon>
        <taxon>Pentapetalae</taxon>
        <taxon>asterids</taxon>
        <taxon>campanulids</taxon>
        <taxon>Asterales</taxon>
        <taxon>Asteraceae</taxon>
        <taxon>Asteroideae</taxon>
        <taxon>Anthemideae</taxon>
        <taxon>Artemisiinae</taxon>
        <taxon>Artemisia</taxon>
    </lineage>
</organism>
<keyword evidence="2" id="KW-1185">Reference proteome</keyword>
<dbReference type="STRING" id="35608.A0A2U1N3Q1"/>
<evidence type="ECO:0000313" key="2">
    <source>
        <dbReference type="Proteomes" id="UP000245207"/>
    </source>
</evidence>
<sequence>MKKKGHITKKLWQWRISEKKGGLFPHEPEHYRGPKLKVAIIGAGHGGGYIRVKWVHLLIKVETILNLDYMFSLVTTTIFSVEERLFLVIYGRDKSPIMRYPTIHLQSLVQLRILQMHSDAKDFGPTTRKDGNLKLVKEVVDPKRWRDQTDPESALLLNGPKTNLTGDQGFKRFIIGILIGLYGIHNVIIEDDQGLTHNLSRKKKLHTLANDCEKEQLYHELALTAEISWDFSTRLMK</sequence>
<dbReference type="Proteomes" id="UP000245207">
    <property type="component" value="Unassembled WGS sequence"/>
</dbReference>
<dbReference type="AlphaFoldDB" id="A0A2U1N3Q1"/>
<dbReference type="OrthoDB" id="5046242at2759"/>